<gene>
    <name evidence="1" type="ORF">ACBP88_03660</name>
</gene>
<reference evidence="1 2" key="1">
    <citation type="submission" date="2024-08" db="EMBL/GenBank/DDBJ databases">
        <authorList>
            <person name="Feng Z."/>
            <person name="Ronholm J."/>
        </authorList>
    </citation>
    <scope>NUCLEOTIDE SEQUENCE [LARGE SCALE GENOMIC DNA]</scope>
    <source>
        <strain evidence="1 2">4-AB0-8</strain>
    </source>
</reference>
<dbReference type="SUPFAM" id="SSF140478">
    <property type="entry name" value="LemA-like"/>
    <property type="match status" value="1"/>
</dbReference>
<evidence type="ECO:0000313" key="1">
    <source>
        <dbReference type="EMBL" id="MEZ2738566.1"/>
    </source>
</evidence>
<name>A0ABV4IBI4_9BURK</name>
<evidence type="ECO:0000313" key="2">
    <source>
        <dbReference type="Proteomes" id="UP001567350"/>
    </source>
</evidence>
<dbReference type="InterPro" id="IPR023353">
    <property type="entry name" value="LemA-like_dom_sf"/>
</dbReference>
<dbReference type="RefSeq" id="WP_370891088.1">
    <property type="nucleotide sequence ID" value="NZ_JBGJLR010000003.1"/>
</dbReference>
<proteinExistence type="predicted"/>
<evidence type="ECO:0008006" key="3">
    <source>
        <dbReference type="Google" id="ProtNLM"/>
    </source>
</evidence>
<keyword evidence="2" id="KW-1185">Reference proteome</keyword>
<dbReference type="Gene3D" id="1.20.1440.20">
    <property type="entry name" value="LemA-like domain"/>
    <property type="match status" value="1"/>
</dbReference>
<organism evidence="1 2">
    <name type="scientific">Comamonas jiangduensis</name>
    <dbReference type="NCBI Taxonomy" id="1194168"/>
    <lineage>
        <taxon>Bacteria</taxon>
        <taxon>Pseudomonadati</taxon>
        <taxon>Pseudomonadota</taxon>
        <taxon>Betaproteobacteria</taxon>
        <taxon>Burkholderiales</taxon>
        <taxon>Comamonadaceae</taxon>
        <taxon>Comamonas</taxon>
    </lineage>
</organism>
<sequence>MLAGLVFWVIGAFKRLKRLRAGSKQAFAAVEMQFMQAVDLLRNCARVQELKERVSSVSLQHAHHALLPSADLLEAALQQAKSHPLRPEVIAALDSAWQGAQVAWQAYVQLACGQDDAQDAHVQAQSQRWLQLMALQTHSTAQFNRAVQDYNRAIAQFPACVVARLSGLKAGRTFQKDAALLMQP</sequence>
<accession>A0ABV4IBI4</accession>
<dbReference type="EMBL" id="JBGJLR010000003">
    <property type="protein sequence ID" value="MEZ2738566.1"/>
    <property type="molecule type" value="Genomic_DNA"/>
</dbReference>
<comment type="caution">
    <text evidence="1">The sequence shown here is derived from an EMBL/GenBank/DDBJ whole genome shotgun (WGS) entry which is preliminary data.</text>
</comment>
<dbReference type="Proteomes" id="UP001567350">
    <property type="component" value="Unassembled WGS sequence"/>
</dbReference>
<protein>
    <recommendedName>
        <fullName evidence="3">LemA protein</fullName>
    </recommendedName>
</protein>